<dbReference type="AlphaFoldDB" id="A0A0B5ESN1"/>
<sequence>MSITLSRSSPVLAAADPPPAPEPPLPEKIAFLEPAEQLLALAADFTRFHDLHLRHAVNGNRPADILTTQTAGVQALANSALDIVTTLNTESMYHSPVIRAVYARIRQLAHLATDAADHLIDADDILSHAQAGLPMELGDGFLAIPSEQDARQEIGHRFTLVAELTALGAFDAVATAEQYVAERRHYGYLPEHQPPALSRTQSSTLHAVARGDVTISDGRPYHRREGVRFSISTIRALETRGLITREDCQLWLVDERVHLSPAGRRDLAASFAHPRPPALATTRPAARRPTASTTRAR</sequence>
<dbReference type="KEGG" id="sals:SLNWT_1355"/>
<accession>A0A0B5ESN1</accession>
<feature type="compositionally biased region" description="Pro residues" evidence="1">
    <location>
        <begin position="16"/>
        <end position="25"/>
    </location>
</feature>
<gene>
    <name evidence="2" type="ORF">SLNWT_1355</name>
</gene>
<feature type="compositionally biased region" description="Low complexity" evidence="1">
    <location>
        <begin position="278"/>
        <end position="297"/>
    </location>
</feature>
<evidence type="ECO:0000256" key="1">
    <source>
        <dbReference type="SAM" id="MobiDB-lite"/>
    </source>
</evidence>
<proteinExistence type="predicted"/>
<name>A0A0B5ESN1_STRA4</name>
<dbReference type="Proteomes" id="UP000031523">
    <property type="component" value="Chromosome"/>
</dbReference>
<feature type="region of interest" description="Disordered" evidence="1">
    <location>
        <begin position="1"/>
        <end position="25"/>
    </location>
</feature>
<keyword evidence="3" id="KW-1185">Reference proteome</keyword>
<dbReference type="EMBL" id="CP010519">
    <property type="protein sequence ID" value="AJE81731.1"/>
    <property type="molecule type" value="Genomic_DNA"/>
</dbReference>
<organism evidence="2 3">
    <name type="scientific">Streptomyces albus (strain ATCC 21838 / DSM 41398 / FERM P-419 / JCM 4703 / NBRC 107858)</name>
    <dbReference type="NCBI Taxonomy" id="1081613"/>
    <lineage>
        <taxon>Bacteria</taxon>
        <taxon>Bacillati</taxon>
        <taxon>Actinomycetota</taxon>
        <taxon>Actinomycetes</taxon>
        <taxon>Kitasatosporales</taxon>
        <taxon>Streptomycetaceae</taxon>
        <taxon>Streptomyces</taxon>
    </lineage>
</organism>
<evidence type="ECO:0000313" key="3">
    <source>
        <dbReference type="Proteomes" id="UP000031523"/>
    </source>
</evidence>
<evidence type="ECO:0000313" key="2">
    <source>
        <dbReference type="EMBL" id="AJE81731.1"/>
    </source>
</evidence>
<feature type="region of interest" description="Disordered" evidence="1">
    <location>
        <begin position="270"/>
        <end position="297"/>
    </location>
</feature>
<reference evidence="2 3" key="1">
    <citation type="submission" date="2015-01" db="EMBL/GenBank/DDBJ databases">
        <title>Enhanced salinomycin production by adjusting the supply of polyketide extender units in Streptomyce albus DSM 41398.</title>
        <authorList>
            <person name="Lu C."/>
        </authorList>
    </citation>
    <scope>NUCLEOTIDE SEQUENCE [LARGE SCALE GENOMIC DNA]</scope>
    <source>
        <strain evidence="3">ATCC 21838 / DSM 41398 / FERM P-419 / JCM 4703 / NBRC 107858</strain>
    </source>
</reference>
<protein>
    <submittedName>
        <fullName evidence="2">Uncharacterized protein</fullName>
    </submittedName>
</protein>